<name>A0ABP9NXG1_9BACT</name>
<reference evidence="3" key="1">
    <citation type="journal article" date="2019" name="Int. J. Syst. Evol. Microbiol.">
        <title>The Global Catalogue of Microorganisms (GCM) 10K type strain sequencing project: providing services to taxonomists for standard genome sequencing and annotation.</title>
        <authorList>
            <consortium name="The Broad Institute Genomics Platform"/>
            <consortium name="The Broad Institute Genome Sequencing Center for Infectious Disease"/>
            <person name="Wu L."/>
            <person name="Ma J."/>
        </authorList>
    </citation>
    <scope>NUCLEOTIDE SEQUENCE [LARGE SCALE GENOMIC DNA]</scope>
    <source>
        <strain evidence="3">JCM 18053</strain>
    </source>
</reference>
<evidence type="ECO:0000256" key="1">
    <source>
        <dbReference type="SAM" id="MobiDB-lite"/>
    </source>
</evidence>
<organism evidence="2 3">
    <name type="scientific">Prosthecobacter algae</name>
    <dbReference type="NCBI Taxonomy" id="1144682"/>
    <lineage>
        <taxon>Bacteria</taxon>
        <taxon>Pseudomonadati</taxon>
        <taxon>Verrucomicrobiota</taxon>
        <taxon>Verrucomicrobiia</taxon>
        <taxon>Verrucomicrobiales</taxon>
        <taxon>Verrucomicrobiaceae</taxon>
        <taxon>Prosthecobacter</taxon>
    </lineage>
</organism>
<evidence type="ECO:0000313" key="3">
    <source>
        <dbReference type="Proteomes" id="UP001499852"/>
    </source>
</evidence>
<dbReference type="Proteomes" id="UP001499852">
    <property type="component" value="Unassembled WGS sequence"/>
</dbReference>
<protein>
    <submittedName>
        <fullName evidence="2">Uncharacterized protein</fullName>
    </submittedName>
</protein>
<dbReference type="EMBL" id="BAABIA010000002">
    <property type="protein sequence ID" value="GAA5136100.1"/>
    <property type="molecule type" value="Genomic_DNA"/>
</dbReference>
<gene>
    <name evidence="2" type="ORF">GCM10023213_10540</name>
</gene>
<proteinExistence type="predicted"/>
<feature type="compositionally biased region" description="Basic and acidic residues" evidence="1">
    <location>
        <begin position="87"/>
        <end position="100"/>
    </location>
</feature>
<accession>A0ABP9NXG1</accession>
<keyword evidence="3" id="KW-1185">Reference proteome</keyword>
<feature type="compositionally biased region" description="Basic and acidic residues" evidence="1">
    <location>
        <begin position="66"/>
        <end position="75"/>
    </location>
</feature>
<sequence>MTFTPLSNLQLMKNFKFDYGQPLAIVALLLVLSTAFAFFEEPISPPTDARKIPGTDLTRSPLAPGRQEKAKDLKLRLNAGDTPDAANKQRESPLILAEDK</sequence>
<feature type="region of interest" description="Disordered" evidence="1">
    <location>
        <begin position="43"/>
        <end position="100"/>
    </location>
</feature>
<evidence type="ECO:0000313" key="2">
    <source>
        <dbReference type="EMBL" id="GAA5136100.1"/>
    </source>
</evidence>
<comment type="caution">
    <text evidence="2">The sequence shown here is derived from an EMBL/GenBank/DDBJ whole genome shotgun (WGS) entry which is preliminary data.</text>
</comment>